<dbReference type="EMBL" id="JBHUIW010000008">
    <property type="protein sequence ID" value="MFD2182348.1"/>
    <property type="molecule type" value="Genomic_DNA"/>
</dbReference>
<evidence type="ECO:0000313" key="1">
    <source>
        <dbReference type="EMBL" id="MFD2182348.1"/>
    </source>
</evidence>
<keyword evidence="2" id="KW-1185">Reference proteome</keyword>
<sequence length="265" mass="27993">MACATWTRHTFAATLACVAVVILLATGMAAARVDPTKLSAAQSAAARFLQLAKGSETTGRVPRESDPAVRPLIDMVFDTSDVTGPVSFQELTPLSQRMVTGAQIGTVYMLAGTGAADLAALAGDPQADAKVNRNVVRFAPEMGRFLDFELVVQSAIVEAVLIQLASATPAELARPNFQSGLASIRQGSLRTVASVIETLMVDGLSDEWRRNRLPALGGIAPRLARFLEPAQRADLERLATACADAMSDPTLKRTLQAFARTVAGS</sequence>
<protein>
    <recommendedName>
        <fullName evidence="3">DUF2059 domain-containing protein</fullName>
    </recommendedName>
</protein>
<gene>
    <name evidence="1" type="ORF">ACFSOX_09310</name>
</gene>
<organism evidence="1 2">
    <name type="scientific">Rhodoplanes azumiensis</name>
    <dbReference type="NCBI Taxonomy" id="1897628"/>
    <lineage>
        <taxon>Bacteria</taxon>
        <taxon>Pseudomonadati</taxon>
        <taxon>Pseudomonadota</taxon>
        <taxon>Alphaproteobacteria</taxon>
        <taxon>Hyphomicrobiales</taxon>
        <taxon>Nitrobacteraceae</taxon>
        <taxon>Rhodoplanes</taxon>
    </lineage>
</organism>
<comment type="caution">
    <text evidence="1">The sequence shown here is derived from an EMBL/GenBank/DDBJ whole genome shotgun (WGS) entry which is preliminary data.</text>
</comment>
<evidence type="ECO:0008006" key="3">
    <source>
        <dbReference type="Google" id="ProtNLM"/>
    </source>
</evidence>
<dbReference type="RefSeq" id="WP_378477526.1">
    <property type="nucleotide sequence ID" value="NZ_JBHUIW010000008.1"/>
</dbReference>
<proteinExistence type="predicted"/>
<name>A0ABW5AHC8_9BRAD</name>
<reference evidence="2" key="1">
    <citation type="journal article" date="2019" name="Int. J. Syst. Evol. Microbiol.">
        <title>The Global Catalogue of Microorganisms (GCM) 10K type strain sequencing project: providing services to taxonomists for standard genome sequencing and annotation.</title>
        <authorList>
            <consortium name="The Broad Institute Genomics Platform"/>
            <consortium name="The Broad Institute Genome Sequencing Center for Infectious Disease"/>
            <person name="Wu L."/>
            <person name="Ma J."/>
        </authorList>
    </citation>
    <scope>NUCLEOTIDE SEQUENCE [LARGE SCALE GENOMIC DNA]</scope>
    <source>
        <strain evidence="2">CGMCC 1.6774</strain>
    </source>
</reference>
<dbReference type="Proteomes" id="UP001597314">
    <property type="component" value="Unassembled WGS sequence"/>
</dbReference>
<accession>A0ABW5AHC8</accession>
<evidence type="ECO:0000313" key="2">
    <source>
        <dbReference type="Proteomes" id="UP001597314"/>
    </source>
</evidence>